<dbReference type="AlphaFoldDB" id="A0A146KFN8"/>
<evidence type="ECO:0000313" key="2">
    <source>
        <dbReference type="EMBL" id="JAP94445.1"/>
    </source>
</evidence>
<sequence length="168" mass="19030">PVKKKAIKKKKEVTTDRPPFDYQPQQPQSFYKYVNLTVKLQSWSYLNFTVRLPVTTTLGAIKNLIRQQNAQAIQQNKLLTQITQSVCDENEISALTQFDLHVANTGVSSEIRLYKGSQLSTLPISDDDSLTLEDIGIKGGIETEKIVEQDLFYDYVAARIMGNGKQKF</sequence>
<dbReference type="EMBL" id="GDID01002161">
    <property type="protein sequence ID" value="JAP94445.1"/>
    <property type="molecule type" value="Transcribed_RNA"/>
</dbReference>
<feature type="region of interest" description="Disordered" evidence="1">
    <location>
        <begin position="1"/>
        <end position="21"/>
    </location>
</feature>
<gene>
    <name evidence="2" type="ORF">TPC1_12897</name>
</gene>
<accession>A0A146KFN8</accession>
<feature type="compositionally biased region" description="Basic residues" evidence="1">
    <location>
        <begin position="1"/>
        <end position="11"/>
    </location>
</feature>
<evidence type="ECO:0000256" key="1">
    <source>
        <dbReference type="SAM" id="MobiDB-lite"/>
    </source>
</evidence>
<protein>
    <submittedName>
        <fullName evidence="2">Uncharacterized protein</fullName>
    </submittedName>
</protein>
<proteinExistence type="predicted"/>
<name>A0A146KFN8_9EUKA</name>
<feature type="non-terminal residue" evidence="2">
    <location>
        <position position="1"/>
    </location>
</feature>
<reference evidence="2" key="1">
    <citation type="submission" date="2015-07" db="EMBL/GenBank/DDBJ databases">
        <title>Adaptation to a free-living lifestyle via gene acquisitions in the diplomonad Trepomonas sp. PC1.</title>
        <authorList>
            <person name="Xu F."/>
            <person name="Jerlstrom-Hultqvist J."/>
            <person name="Kolisko M."/>
            <person name="Simpson A.G.B."/>
            <person name="Roger A.J."/>
            <person name="Svard S.G."/>
            <person name="Andersson J.O."/>
        </authorList>
    </citation>
    <scope>NUCLEOTIDE SEQUENCE</scope>
    <source>
        <strain evidence="2">PC1</strain>
    </source>
</reference>
<organism evidence="2">
    <name type="scientific">Trepomonas sp. PC1</name>
    <dbReference type="NCBI Taxonomy" id="1076344"/>
    <lineage>
        <taxon>Eukaryota</taxon>
        <taxon>Metamonada</taxon>
        <taxon>Diplomonadida</taxon>
        <taxon>Hexamitidae</taxon>
        <taxon>Hexamitinae</taxon>
        <taxon>Trepomonas</taxon>
    </lineage>
</organism>